<keyword evidence="2" id="KW-0732">Signal</keyword>
<dbReference type="RefSeq" id="WP_102768705.1">
    <property type="nucleotide sequence ID" value="NZ_POSP01000003.1"/>
</dbReference>
<dbReference type="InterPro" id="IPR021255">
    <property type="entry name" value="DUF2807"/>
</dbReference>
<feature type="domain" description="Putative auto-transporter adhesin head GIN" evidence="3">
    <location>
        <begin position="56"/>
        <end position="239"/>
    </location>
</feature>
<feature type="signal peptide" evidence="2">
    <location>
        <begin position="1"/>
        <end position="21"/>
    </location>
</feature>
<protein>
    <recommendedName>
        <fullName evidence="3">Putative auto-transporter adhesin head GIN domain-containing protein</fullName>
    </recommendedName>
</protein>
<dbReference type="PANTHER" id="PTHR39200">
    <property type="entry name" value="HYPOTHETICAL EXPORTED PROTEIN"/>
    <property type="match status" value="1"/>
</dbReference>
<reference evidence="4 5" key="1">
    <citation type="submission" date="2018-01" db="EMBL/GenBank/DDBJ databases">
        <title>Draft genome sequence of Paucibacter aquatile CR182 isolated from freshwater of the Nakdong River.</title>
        <authorList>
            <person name="Choi A."/>
            <person name="Chung E.J."/>
        </authorList>
    </citation>
    <scope>NUCLEOTIDE SEQUENCE [LARGE SCALE GENOMIC DNA]</scope>
    <source>
        <strain evidence="4 5">CR182</strain>
    </source>
</reference>
<organism evidence="4 5">
    <name type="scientific">Kinneretia aquatilis</name>
    <dbReference type="NCBI Taxonomy" id="2070761"/>
    <lineage>
        <taxon>Bacteria</taxon>
        <taxon>Pseudomonadati</taxon>
        <taxon>Pseudomonadota</taxon>
        <taxon>Betaproteobacteria</taxon>
        <taxon>Burkholderiales</taxon>
        <taxon>Sphaerotilaceae</taxon>
        <taxon>Roseateles</taxon>
    </lineage>
</organism>
<gene>
    <name evidence="4" type="ORF">C1O66_15485</name>
</gene>
<proteinExistence type="predicted"/>
<evidence type="ECO:0000313" key="5">
    <source>
        <dbReference type="Proteomes" id="UP000235916"/>
    </source>
</evidence>
<dbReference type="Proteomes" id="UP000235916">
    <property type="component" value="Unassembled WGS sequence"/>
</dbReference>
<dbReference type="EMBL" id="POSP01000003">
    <property type="protein sequence ID" value="PND38787.1"/>
    <property type="molecule type" value="Genomic_DNA"/>
</dbReference>
<dbReference type="AlphaFoldDB" id="A0A2N8KZA5"/>
<dbReference type="PANTHER" id="PTHR39200:SF1">
    <property type="entry name" value="AUTO-TRANSPORTER ADHESIN HEAD GIN DOMAIN-CONTAINING PROTEIN-RELATED"/>
    <property type="match status" value="1"/>
</dbReference>
<evidence type="ECO:0000256" key="1">
    <source>
        <dbReference type="SAM" id="MobiDB-lite"/>
    </source>
</evidence>
<dbReference type="Pfam" id="PF10988">
    <property type="entry name" value="DUF2807"/>
    <property type="match status" value="1"/>
</dbReference>
<keyword evidence="5" id="KW-1185">Reference proteome</keyword>
<feature type="region of interest" description="Disordered" evidence="1">
    <location>
        <begin position="245"/>
        <end position="289"/>
    </location>
</feature>
<dbReference type="OrthoDB" id="8897595at2"/>
<dbReference type="Gene3D" id="2.160.20.120">
    <property type="match status" value="1"/>
</dbReference>
<feature type="chain" id="PRO_5014795937" description="Putative auto-transporter adhesin head GIN domain-containing protein" evidence="2">
    <location>
        <begin position="22"/>
        <end position="289"/>
    </location>
</feature>
<name>A0A2N8KZA5_9BURK</name>
<evidence type="ECO:0000313" key="4">
    <source>
        <dbReference type="EMBL" id="PND38787.1"/>
    </source>
</evidence>
<accession>A0A2N8KZA5</accession>
<sequence>MSWKLLSTGLLACLMSELVMAQPGAAPVAPVSPAAPAAPAAAAAPAAEGKLYISRPFERLELSGTANVRLIQGERDQVFVAGDAEAQKQIELDYSGDRLQIRSVDGWKMWRSQRPQIDVTLRRLNHLILSGAGDLHAPGAFRCAQLTITISGAGSARFDELTADKLNFGISGAGTGRISGQAHELTLRVSGKGRLQAENLQVARAGISISGIGDAEVWATEQLAVSVSGFGQVDFWGRPEVQRQSSGISRINARGDKPALVNARGAASSNGGGNNEGRAPLDLQGSPSQ</sequence>
<evidence type="ECO:0000256" key="2">
    <source>
        <dbReference type="SAM" id="SignalP"/>
    </source>
</evidence>
<evidence type="ECO:0000259" key="3">
    <source>
        <dbReference type="Pfam" id="PF10988"/>
    </source>
</evidence>
<comment type="caution">
    <text evidence="4">The sequence shown here is derived from an EMBL/GenBank/DDBJ whole genome shotgun (WGS) entry which is preliminary data.</text>
</comment>